<evidence type="ECO:0000259" key="7">
    <source>
        <dbReference type="Pfam" id="PF05198"/>
    </source>
</evidence>
<evidence type="ECO:0000256" key="2">
    <source>
        <dbReference type="ARBA" id="ARBA00022540"/>
    </source>
</evidence>
<reference evidence="8 9" key="1">
    <citation type="journal article" date="2016" name="Nat. Commun.">
        <title>Thousands of microbial genomes shed light on interconnected biogeochemical processes in an aquifer system.</title>
        <authorList>
            <person name="Anantharaman K."/>
            <person name="Brown C.T."/>
            <person name="Hug L.A."/>
            <person name="Sharon I."/>
            <person name="Castelle C.J."/>
            <person name="Probst A.J."/>
            <person name="Thomas B.C."/>
            <person name="Singh A."/>
            <person name="Wilkins M.J."/>
            <person name="Karaoz U."/>
            <person name="Brodie E.L."/>
            <person name="Williams K.H."/>
            <person name="Hubbard S.S."/>
            <person name="Banfield J.F."/>
        </authorList>
    </citation>
    <scope>NUCLEOTIDE SEQUENCE [LARGE SCALE GENOMIC DNA]</scope>
</reference>
<evidence type="ECO:0000256" key="5">
    <source>
        <dbReference type="SAM" id="MobiDB-lite"/>
    </source>
</evidence>
<dbReference type="PANTHER" id="PTHR10938:SF0">
    <property type="entry name" value="TRANSLATION INITIATION FACTOR IF-3, MITOCHONDRIAL"/>
    <property type="match status" value="1"/>
</dbReference>
<dbReference type="PANTHER" id="PTHR10938">
    <property type="entry name" value="TRANSLATION INITIATION FACTOR IF-3"/>
    <property type="match status" value="1"/>
</dbReference>
<dbReference type="InterPro" id="IPR036787">
    <property type="entry name" value="T_IF-3_N_sf"/>
</dbReference>
<dbReference type="GO" id="GO:0005737">
    <property type="term" value="C:cytoplasm"/>
    <property type="evidence" value="ECO:0007669"/>
    <property type="project" value="UniProtKB-ARBA"/>
</dbReference>
<dbReference type="Pfam" id="PF05198">
    <property type="entry name" value="IF3_N"/>
    <property type="match status" value="1"/>
</dbReference>
<evidence type="ECO:0000313" key="8">
    <source>
        <dbReference type="EMBL" id="OHA48863.1"/>
    </source>
</evidence>
<evidence type="ECO:0000256" key="3">
    <source>
        <dbReference type="ARBA" id="ARBA00022917"/>
    </source>
</evidence>
<dbReference type="Proteomes" id="UP000177629">
    <property type="component" value="Unassembled WGS sequence"/>
</dbReference>
<dbReference type="GO" id="GO:0043022">
    <property type="term" value="F:ribosome binding"/>
    <property type="evidence" value="ECO:0007669"/>
    <property type="project" value="TreeGrafter"/>
</dbReference>
<dbReference type="InterPro" id="IPR019814">
    <property type="entry name" value="Translation_initiation_fac_3_N"/>
</dbReference>
<accession>A0A1G2PKR0</accession>
<name>A0A1G2PKR0_9BACT</name>
<feature type="domain" description="Translation initiation factor 3 C-terminal" evidence="6">
    <location>
        <begin position="61"/>
        <end position="142"/>
    </location>
</feature>
<dbReference type="EMBL" id="MHSS01000002">
    <property type="protein sequence ID" value="OHA48863.1"/>
    <property type="molecule type" value="Genomic_DNA"/>
</dbReference>
<keyword evidence="2 8" id="KW-0396">Initiation factor</keyword>
<protein>
    <recommendedName>
        <fullName evidence="4">Translation initiation factor IF-3</fullName>
    </recommendedName>
</protein>
<dbReference type="GO" id="GO:0003743">
    <property type="term" value="F:translation initiation factor activity"/>
    <property type="evidence" value="ECO:0007669"/>
    <property type="project" value="UniProtKB-UniRule"/>
</dbReference>
<evidence type="ECO:0000256" key="4">
    <source>
        <dbReference type="NCBIfam" id="TIGR00168"/>
    </source>
</evidence>
<dbReference type="STRING" id="1802362.A2806_04170"/>
<feature type="compositionally biased region" description="Polar residues" evidence="5">
    <location>
        <begin position="150"/>
        <end position="160"/>
    </location>
</feature>
<dbReference type="InterPro" id="IPR001288">
    <property type="entry name" value="Translation_initiation_fac_3"/>
</dbReference>
<organism evidence="8 9">
    <name type="scientific">Candidatus Terrybacteria bacterium RIFCSPHIGHO2_01_FULL_48_17</name>
    <dbReference type="NCBI Taxonomy" id="1802362"/>
    <lineage>
        <taxon>Bacteria</taxon>
        <taxon>Candidatus Terryibacteriota</taxon>
    </lineage>
</organism>
<feature type="compositionally biased region" description="Low complexity" evidence="5">
    <location>
        <begin position="168"/>
        <end position="181"/>
    </location>
</feature>
<comment type="similarity">
    <text evidence="1">Belongs to the IF-3 family.</text>
</comment>
<evidence type="ECO:0000256" key="1">
    <source>
        <dbReference type="ARBA" id="ARBA00005439"/>
    </source>
</evidence>
<dbReference type="GO" id="GO:0032790">
    <property type="term" value="P:ribosome disassembly"/>
    <property type="evidence" value="ECO:0007669"/>
    <property type="project" value="TreeGrafter"/>
</dbReference>
<dbReference type="AlphaFoldDB" id="A0A1G2PKR0"/>
<dbReference type="Gene3D" id="3.30.110.10">
    <property type="entry name" value="Translation initiation factor 3 (IF-3), C-terminal domain"/>
    <property type="match status" value="1"/>
</dbReference>
<comment type="caution">
    <text evidence="8">The sequence shown here is derived from an EMBL/GenBank/DDBJ whole genome shotgun (WGS) entry which is preliminary data.</text>
</comment>
<dbReference type="SUPFAM" id="SSF54364">
    <property type="entry name" value="Translation initiation factor IF3, N-terminal domain"/>
    <property type="match status" value="1"/>
</dbReference>
<dbReference type="NCBIfam" id="TIGR00168">
    <property type="entry name" value="infC"/>
    <property type="match status" value="1"/>
</dbReference>
<sequence>MGVISTTQALTRAHEQGLDLIEVAPDARPPVCHIANLGKWQYEQAKKTRLERKEGKHRQSETKGVRITMRASTHDLAFRARQADGFLKEGHKVRLELAMYGREKAHKDFGKERITEFLDLLITPWRMEQEPARGGKGMETIIVKGKKQTQKPSNDISNDTQESKQDTNTKTQDTNNTTNTN</sequence>
<gene>
    <name evidence="8" type="ORF">A2806_04170</name>
</gene>
<proteinExistence type="inferred from homology"/>
<dbReference type="SUPFAM" id="SSF55200">
    <property type="entry name" value="Translation initiation factor IF3, C-terminal domain"/>
    <property type="match status" value="1"/>
</dbReference>
<evidence type="ECO:0000259" key="6">
    <source>
        <dbReference type="Pfam" id="PF00707"/>
    </source>
</evidence>
<dbReference type="Pfam" id="PF00707">
    <property type="entry name" value="IF3_C"/>
    <property type="match status" value="1"/>
</dbReference>
<dbReference type="InterPro" id="IPR019815">
    <property type="entry name" value="Translation_initiation_fac_3_C"/>
</dbReference>
<dbReference type="Gene3D" id="3.10.20.80">
    <property type="entry name" value="Translation initiation factor 3 (IF-3), N-terminal domain"/>
    <property type="match status" value="1"/>
</dbReference>
<feature type="region of interest" description="Disordered" evidence="5">
    <location>
        <begin position="143"/>
        <end position="181"/>
    </location>
</feature>
<dbReference type="InterPro" id="IPR036788">
    <property type="entry name" value="T_IF-3_C_sf"/>
</dbReference>
<evidence type="ECO:0000313" key="9">
    <source>
        <dbReference type="Proteomes" id="UP000177629"/>
    </source>
</evidence>
<keyword evidence="3" id="KW-0648">Protein biosynthesis</keyword>
<feature type="domain" description="Translation initiation factor 3 N-terminal" evidence="7">
    <location>
        <begin position="1"/>
        <end position="49"/>
    </location>
</feature>